<dbReference type="Proteomes" id="UP000193553">
    <property type="component" value="Unassembled WGS sequence"/>
</dbReference>
<dbReference type="SMART" id="SM00342">
    <property type="entry name" value="HTH_ARAC"/>
    <property type="match status" value="1"/>
</dbReference>
<sequence>MRVVNATGLTAIDLGLRGAASGVFLLIVLVALLRRATGQQALLGIAMCAGGMFYAIATAPNLPKTAWWWVLPILSAQPAVFWLWARAAFDDDFVLRRWHGALWLSIVVFGFAITLAWANWPALAGAGGRVLALATLVLALAAAVQTVKTWRADLVARRRRLRLAMLAINVVLIATVAVAGFAAIPVAVPGAPGSLPTALGLFVVAMLAGICLFSAPAMAVNDATAAIASGEAGRQPPAAGPAAGRVVVDPILLRRLDHLMTVERTYRQEGLAIGALAARLDVPEHRLRQAINEGLGYRNFNAFLNRYRIEDARLALSDVTQREVPVLTIAMDAGFQSIGPFNRAFKAETGMTPTEFRREALSRPDSAELSPPRREIG</sequence>
<feature type="region of interest" description="Disordered" evidence="4">
    <location>
        <begin position="355"/>
        <end position="377"/>
    </location>
</feature>
<organism evidence="7 8">
    <name type="scientific">Bradyrhizobium canariense</name>
    <dbReference type="NCBI Taxonomy" id="255045"/>
    <lineage>
        <taxon>Bacteria</taxon>
        <taxon>Pseudomonadati</taxon>
        <taxon>Pseudomonadota</taxon>
        <taxon>Alphaproteobacteria</taxon>
        <taxon>Hyphomicrobiales</taxon>
        <taxon>Nitrobacteraceae</taxon>
        <taxon>Bradyrhizobium</taxon>
    </lineage>
</organism>
<evidence type="ECO:0000256" key="2">
    <source>
        <dbReference type="ARBA" id="ARBA00023125"/>
    </source>
</evidence>
<dbReference type="EMBL" id="NAFI01000163">
    <property type="protein sequence ID" value="OSJ13401.1"/>
    <property type="molecule type" value="Genomic_DNA"/>
</dbReference>
<dbReference type="Gene3D" id="1.10.10.60">
    <property type="entry name" value="Homeodomain-like"/>
    <property type="match status" value="1"/>
</dbReference>
<name>A0A1X3H9R6_9BRAD</name>
<evidence type="ECO:0000256" key="3">
    <source>
        <dbReference type="ARBA" id="ARBA00023163"/>
    </source>
</evidence>
<dbReference type="Pfam" id="PF12833">
    <property type="entry name" value="HTH_18"/>
    <property type="match status" value="1"/>
</dbReference>
<gene>
    <name evidence="7" type="ORF">BSZ18_11290</name>
</gene>
<keyword evidence="1" id="KW-0805">Transcription regulation</keyword>
<feature type="transmembrane region" description="Helical" evidence="5">
    <location>
        <begin position="66"/>
        <end position="89"/>
    </location>
</feature>
<comment type="caution">
    <text evidence="7">The sequence shown here is derived from an EMBL/GenBank/DDBJ whole genome shotgun (WGS) entry which is preliminary data.</text>
</comment>
<feature type="transmembrane region" description="Helical" evidence="5">
    <location>
        <begin position="14"/>
        <end position="34"/>
    </location>
</feature>
<feature type="transmembrane region" description="Helical" evidence="5">
    <location>
        <begin position="41"/>
        <end position="60"/>
    </location>
</feature>
<evidence type="ECO:0000259" key="6">
    <source>
        <dbReference type="PROSITE" id="PS01124"/>
    </source>
</evidence>
<dbReference type="AlphaFoldDB" id="A0A1X3H9R6"/>
<evidence type="ECO:0000256" key="5">
    <source>
        <dbReference type="SAM" id="Phobius"/>
    </source>
</evidence>
<keyword evidence="5" id="KW-0812">Transmembrane</keyword>
<dbReference type="PANTHER" id="PTHR43280">
    <property type="entry name" value="ARAC-FAMILY TRANSCRIPTIONAL REGULATOR"/>
    <property type="match status" value="1"/>
</dbReference>
<dbReference type="InterPro" id="IPR018060">
    <property type="entry name" value="HTH_AraC"/>
</dbReference>
<feature type="transmembrane region" description="Helical" evidence="5">
    <location>
        <begin position="126"/>
        <end position="144"/>
    </location>
</feature>
<dbReference type="InterPro" id="IPR018062">
    <property type="entry name" value="HTH_AraC-typ_CS"/>
</dbReference>
<keyword evidence="5" id="KW-0472">Membrane</keyword>
<feature type="transmembrane region" description="Helical" evidence="5">
    <location>
        <begin position="101"/>
        <end position="120"/>
    </location>
</feature>
<protein>
    <submittedName>
        <fullName evidence="7">AraC family transcriptional regulator</fullName>
    </submittedName>
</protein>
<evidence type="ECO:0000256" key="1">
    <source>
        <dbReference type="ARBA" id="ARBA00023015"/>
    </source>
</evidence>
<reference evidence="7 8" key="1">
    <citation type="submission" date="2017-03" db="EMBL/GenBank/DDBJ databases">
        <title>Whole genome sequences of fourteen strains of Bradyrhizobium canariense and one strain of Bradyrhizobium japonicum isolated from Lupinus (Papilionoideae: Genisteae) species in Algeria.</title>
        <authorList>
            <person name="Crovadore J."/>
            <person name="Chekireb D."/>
            <person name="Brachmann A."/>
            <person name="Chablais R."/>
            <person name="Cochard B."/>
            <person name="Lefort F."/>
        </authorList>
    </citation>
    <scope>NUCLEOTIDE SEQUENCE [LARGE SCALE GENOMIC DNA]</scope>
    <source>
        <strain evidence="7 8">UBMA195</strain>
    </source>
</reference>
<proteinExistence type="predicted"/>
<dbReference type="PROSITE" id="PS00041">
    <property type="entry name" value="HTH_ARAC_FAMILY_1"/>
    <property type="match status" value="1"/>
</dbReference>
<keyword evidence="5" id="KW-1133">Transmembrane helix</keyword>
<feature type="transmembrane region" description="Helical" evidence="5">
    <location>
        <begin position="194"/>
        <end position="215"/>
    </location>
</feature>
<dbReference type="InterPro" id="IPR016981">
    <property type="entry name" value="Tscrpt_reg_031684_prd"/>
</dbReference>
<dbReference type="PANTHER" id="PTHR43280:SF29">
    <property type="entry name" value="ARAC-FAMILY TRANSCRIPTIONAL REGULATOR"/>
    <property type="match status" value="1"/>
</dbReference>
<evidence type="ECO:0000313" key="8">
    <source>
        <dbReference type="Proteomes" id="UP000193553"/>
    </source>
</evidence>
<dbReference type="PIRSF" id="PIRSF031684">
    <property type="entry name" value="Txn_reg_031684_prd"/>
    <property type="match status" value="1"/>
</dbReference>
<dbReference type="GO" id="GO:0003700">
    <property type="term" value="F:DNA-binding transcription factor activity"/>
    <property type="evidence" value="ECO:0007669"/>
    <property type="project" value="InterPro"/>
</dbReference>
<evidence type="ECO:0000256" key="4">
    <source>
        <dbReference type="SAM" id="MobiDB-lite"/>
    </source>
</evidence>
<keyword evidence="2" id="KW-0238">DNA-binding</keyword>
<keyword evidence="3" id="KW-0804">Transcription</keyword>
<evidence type="ECO:0000313" key="7">
    <source>
        <dbReference type="EMBL" id="OSJ13401.1"/>
    </source>
</evidence>
<accession>A0A1X3H9R6</accession>
<dbReference type="SUPFAM" id="SSF46689">
    <property type="entry name" value="Homeodomain-like"/>
    <property type="match status" value="1"/>
</dbReference>
<dbReference type="PROSITE" id="PS01124">
    <property type="entry name" value="HTH_ARAC_FAMILY_2"/>
    <property type="match status" value="1"/>
</dbReference>
<dbReference type="InterPro" id="IPR009057">
    <property type="entry name" value="Homeodomain-like_sf"/>
</dbReference>
<feature type="transmembrane region" description="Helical" evidence="5">
    <location>
        <begin position="165"/>
        <end position="188"/>
    </location>
</feature>
<dbReference type="GO" id="GO:0043565">
    <property type="term" value="F:sequence-specific DNA binding"/>
    <property type="evidence" value="ECO:0007669"/>
    <property type="project" value="InterPro"/>
</dbReference>
<dbReference type="OrthoDB" id="5492415at2"/>
<feature type="domain" description="HTH araC/xylS-type" evidence="6">
    <location>
        <begin position="256"/>
        <end position="359"/>
    </location>
</feature>